<evidence type="ECO:0000259" key="1">
    <source>
        <dbReference type="Pfam" id="PF13638"/>
    </source>
</evidence>
<proteinExistence type="predicted"/>
<evidence type="ECO:0000313" key="3">
    <source>
        <dbReference type="Proteomes" id="UP000054560"/>
    </source>
</evidence>
<keyword evidence="3" id="KW-1185">Reference proteome</keyword>
<accession>A0A0L0F611</accession>
<feature type="non-terminal residue" evidence="2">
    <location>
        <position position="63"/>
    </location>
</feature>
<dbReference type="Pfam" id="PF13638">
    <property type="entry name" value="PIN_4"/>
    <property type="match status" value="1"/>
</dbReference>
<dbReference type="InterPro" id="IPR002716">
    <property type="entry name" value="PIN_dom"/>
</dbReference>
<dbReference type="Gene3D" id="3.40.50.1010">
    <property type="entry name" value="5'-nuclease"/>
    <property type="match status" value="1"/>
</dbReference>
<dbReference type="RefSeq" id="XP_014145928.1">
    <property type="nucleotide sequence ID" value="XM_014290453.1"/>
</dbReference>
<protein>
    <recommendedName>
        <fullName evidence="1">PIN domain-containing protein</fullName>
    </recommendedName>
</protein>
<sequence>DDIHIGESHDDKIIQCALRFQRKLNETDKSTNKAKTKGVVLLTEDVNMSVIAMSMGMPALTLA</sequence>
<reference evidence="2 3" key="1">
    <citation type="submission" date="2011-02" db="EMBL/GenBank/DDBJ databases">
        <title>The Genome Sequence of Sphaeroforma arctica JP610.</title>
        <authorList>
            <consortium name="The Broad Institute Genome Sequencing Platform"/>
            <person name="Russ C."/>
            <person name="Cuomo C."/>
            <person name="Young S.K."/>
            <person name="Zeng Q."/>
            <person name="Gargeya S."/>
            <person name="Alvarado L."/>
            <person name="Berlin A."/>
            <person name="Chapman S.B."/>
            <person name="Chen Z."/>
            <person name="Freedman E."/>
            <person name="Gellesch M."/>
            <person name="Goldberg J."/>
            <person name="Griggs A."/>
            <person name="Gujja S."/>
            <person name="Heilman E."/>
            <person name="Heiman D."/>
            <person name="Howarth C."/>
            <person name="Mehta T."/>
            <person name="Neiman D."/>
            <person name="Pearson M."/>
            <person name="Roberts A."/>
            <person name="Saif S."/>
            <person name="Shea T."/>
            <person name="Shenoy N."/>
            <person name="Sisk P."/>
            <person name="Stolte C."/>
            <person name="Sykes S."/>
            <person name="White J."/>
            <person name="Yandava C."/>
            <person name="Burger G."/>
            <person name="Gray M.W."/>
            <person name="Holland P.W.H."/>
            <person name="King N."/>
            <person name="Lang F.B.F."/>
            <person name="Roger A.J."/>
            <person name="Ruiz-Trillo I."/>
            <person name="Haas B."/>
            <person name="Nusbaum C."/>
            <person name="Birren B."/>
        </authorList>
    </citation>
    <scope>NUCLEOTIDE SEQUENCE [LARGE SCALE GENOMIC DNA]</scope>
    <source>
        <strain evidence="2 3">JP610</strain>
    </source>
</reference>
<feature type="non-terminal residue" evidence="2">
    <location>
        <position position="1"/>
    </location>
</feature>
<name>A0A0L0F611_9EUKA</name>
<dbReference type="Proteomes" id="UP000054560">
    <property type="component" value="Unassembled WGS sequence"/>
</dbReference>
<feature type="domain" description="PIN" evidence="1">
    <location>
        <begin position="7"/>
        <end position="61"/>
    </location>
</feature>
<gene>
    <name evidence="2" type="ORF">SARC_15426</name>
</gene>
<evidence type="ECO:0000313" key="2">
    <source>
        <dbReference type="EMBL" id="KNC72026.1"/>
    </source>
</evidence>
<dbReference type="GeneID" id="25915930"/>
<organism evidence="2 3">
    <name type="scientific">Sphaeroforma arctica JP610</name>
    <dbReference type="NCBI Taxonomy" id="667725"/>
    <lineage>
        <taxon>Eukaryota</taxon>
        <taxon>Ichthyosporea</taxon>
        <taxon>Ichthyophonida</taxon>
        <taxon>Sphaeroforma</taxon>
    </lineage>
</organism>
<dbReference type="EMBL" id="KQ247699">
    <property type="protein sequence ID" value="KNC72026.1"/>
    <property type="molecule type" value="Genomic_DNA"/>
</dbReference>
<dbReference type="AlphaFoldDB" id="A0A0L0F611"/>